<dbReference type="InterPro" id="IPR038726">
    <property type="entry name" value="PDDEXK_AddAB-type"/>
</dbReference>
<feature type="domain" description="PD-(D/E)XK endonuclease-like" evidence="1">
    <location>
        <begin position="3"/>
        <end position="306"/>
    </location>
</feature>
<gene>
    <name evidence="2" type="ordered locus">Runsl_5873</name>
</gene>
<name>A0A7U4E9A7_RUNSL</name>
<evidence type="ECO:0000313" key="2">
    <source>
        <dbReference type="EMBL" id="AEI52169.1"/>
    </source>
</evidence>
<keyword evidence="3" id="KW-1185">Reference proteome</keyword>
<evidence type="ECO:0000259" key="1">
    <source>
        <dbReference type="Pfam" id="PF12705"/>
    </source>
</evidence>
<organism evidence="2 3">
    <name type="scientific">Runella slithyformis (strain ATCC 29530 / DSM 19594 / LMG 11500 / NCIMB 11436 / LSU 4)</name>
    <dbReference type="NCBI Taxonomy" id="761193"/>
    <lineage>
        <taxon>Bacteria</taxon>
        <taxon>Pseudomonadati</taxon>
        <taxon>Bacteroidota</taxon>
        <taxon>Cytophagia</taxon>
        <taxon>Cytophagales</taxon>
        <taxon>Spirosomataceae</taxon>
        <taxon>Runella</taxon>
    </lineage>
</organism>
<dbReference type="KEGG" id="rsi:Runsl_5873"/>
<reference evidence="3" key="1">
    <citation type="submission" date="2011-06" db="EMBL/GenBank/DDBJ databases">
        <title>The complete genome of plasmid 3 of Runella slithyformis DSM 19594.</title>
        <authorList>
            <consortium name="US DOE Joint Genome Institute (JGI-PGF)"/>
            <person name="Lucas S."/>
            <person name="Han J."/>
            <person name="Lapidus A."/>
            <person name="Bruce D."/>
            <person name="Goodwin L."/>
            <person name="Pitluck S."/>
            <person name="Peters L."/>
            <person name="Kyrpides N."/>
            <person name="Mavromatis K."/>
            <person name="Ivanova N."/>
            <person name="Ovchinnikova G."/>
            <person name="Zhang X."/>
            <person name="Misra M."/>
            <person name="Detter J.C."/>
            <person name="Tapia R."/>
            <person name="Han C."/>
            <person name="Land M."/>
            <person name="Hauser L."/>
            <person name="Markowitz V."/>
            <person name="Cheng J.-F."/>
            <person name="Hugenholtz P."/>
            <person name="Woyke T."/>
            <person name="Wu D."/>
            <person name="Tindall B."/>
            <person name="Faehrich R."/>
            <person name="Brambilla E."/>
            <person name="Klenk H.-P."/>
            <person name="Eisen J.A."/>
        </authorList>
    </citation>
    <scope>NUCLEOTIDE SEQUENCE [LARGE SCALE GENOMIC DNA]</scope>
    <source>
        <strain evidence="3">ATCC 29530 / DSM 19594 / LMG 11500 / NCIMB 11436 / LSU 4</strain>
        <plasmid evidence="3">pRUNSL03</plasmid>
    </source>
</reference>
<reference evidence="2 3" key="2">
    <citation type="journal article" date="2012" name="Stand. Genomic Sci.">
        <title>Complete genome sequence of the aquatic bacterium Runella slithyformis type strain (LSU 4(T)).</title>
        <authorList>
            <person name="Copeland A."/>
            <person name="Zhang X."/>
            <person name="Misra M."/>
            <person name="Lapidus A."/>
            <person name="Nolan M."/>
            <person name="Lucas S."/>
            <person name="Deshpande S."/>
            <person name="Cheng J.F."/>
            <person name="Tapia R."/>
            <person name="Goodwin L.A."/>
            <person name="Pitluck S."/>
            <person name="Liolios K."/>
            <person name="Pagani I."/>
            <person name="Ivanova N."/>
            <person name="Mikhailova N."/>
            <person name="Pati A."/>
            <person name="Chen A."/>
            <person name="Palaniappan K."/>
            <person name="Land M."/>
            <person name="Hauser L."/>
            <person name="Pan C."/>
            <person name="Jeffries C.D."/>
            <person name="Detter J.C."/>
            <person name="Brambilla E.M."/>
            <person name="Rohde M."/>
            <person name="Djao O.D."/>
            <person name="Goker M."/>
            <person name="Sikorski J."/>
            <person name="Tindall B.J."/>
            <person name="Woyke T."/>
            <person name="Bristow J."/>
            <person name="Eisen J.A."/>
            <person name="Markowitz V."/>
            <person name="Hugenholtz P."/>
            <person name="Kyrpides N.C."/>
            <person name="Klenk H.P."/>
            <person name="Mavromatis K."/>
        </authorList>
    </citation>
    <scope>NUCLEOTIDE SEQUENCE [LARGE SCALE GENOMIC DNA]</scope>
    <source>
        <strain evidence="3">ATCC 29530 / DSM 19594 / LMG 11500 / NCIMB 11436 / LSU 4</strain>
    </source>
</reference>
<evidence type="ECO:0000313" key="3">
    <source>
        <dbReference type="Proteomes" id="UP000000493"/>
    </source>
</evidence>
<dbReference type="EMBL" id="CP002862">
    <property type="protein sequence ID" value="AEI52169.1"/>
    <property type="molecule type" value="Genomic_DNA"/>
</dbReference>
<dbReference type="Proteomes" id="UP000000493">
    <property type="component" value="Plasmid pRUNSL03"/>
</dbReference>
<dbReference type="RefSeq" id="WP_013921750.1">
    <property type="nucleotide sequence ID" value="NC_015694.1"/>
</dbReference>
<protein>
    <recommendedName>
        <fullName evidence="1">PD-(D/E)XK endonuclease-like domain-containing protein</fullName>
    </recommendedName>
</protein>
<keyword evidence="2" id="KW-0614">Plasmid</keyword>
<dbReference type="Pfam" id="PF12705">
    <property type="entry name" value="PDDEXK_1"/>
    <property type="match status" value="1"/>
</dbReference>
<proteinExistence type="predicted"/>
<accession>A0A7U4E9A7</accession>
<geneLocation type="plasmid" evidence="2 3">
    <name>pRUNSL03</name>
</geneLocation>
<dbReference type="AlphaFoldDB" id="A0A7U4E9A7"/>
<sequence length="311" mass="36345">MNWNISAYKTLEKCPRRWFYQDKAANGNAKNDKERVEITRLKKLKTIDGWRGDIVDQIISEVLILKIKRKERVVLEDLLQVARNIFDKQFLLASGQLSDINGRPPEFVFIDTEFGRTISEEKKQQAWRDIELAIYNFINDELLMKELREANLLLAQWMIPFMYKNINVTAIPDLIAFYNHKPPKIFDWKVHTNGTHPSEEQLLTYAIALTRTKPQDQYSRFVSGLSVNDIGLTEVQLIANNTGFKRHYQCDSDSVKDIERLISGSVLKMYGMDGTKKYKELSAEDFETIYYAYSEQCYNCPFQKPCKQIEP</sequence>